<evidence type="ECO:0000256" key="3">
    <source>
        <dbReference type="SAM" id="MobiDB-lite"/>
    </source>
</evidence>
<evidence type="ECO:0000313" key="5">
    <source>
        <dbReference type="EMBL" id="TXR55710.1"/>
    </source>
</evidence>
<dbReference type="SUPFAM" id="SSF55729">
    <property type="entry name" value="Acyl-CoA N-acyltransferases (Nat)"/>
    <property type="match status" value="1"/>
</dbReference>
<evidence type="ECO:0000259" key="4">
    <source>
        <dbReference type="PROSITE" id="PS51186"/>
    </source>
</evidence>
<protein>
    <submittedName>
        <fullName evidence="5">GNAT family N-acetyltransferase</fullName>
    </submittedName>
</protein>
<dbReference type="PANTHER" id="PTHR43877:SF2">
    <property type="entry name" value="AMINOALKYLPHOSPHONATE N-ACETYLTRANSFERASE-RELATED"/>
    <property type="match status" value="1"/>
</dbReference>
<dbReference type="Gene3D" id="3.40.630.30">
    <property type="match status" value="1"/>
</dbReference>
<feature type="compositionally biased region" description="Low complexity" evidence="3">
    <location>
        <begin position="69"/>
        <end position="113"/>
    </location>
</feature>
<accession>A0A5C8ZFY2</accession>
<evidence type="ECO:0000313" key="6">
    <source>
        <dbReference type="Proteomes" id="UP000321234"/>
    </source>
</evidence>
<proteinExistence type="predicted"/>
<dbReference type="PROSITE" id="PS51186">
    <property type="entry name" value="GNAT"/>
    <property type="match status" value="1"/>
</dbReference>
<feature type="domain" description="N-acetyltransferase" evidence="4">
    <location>
        <begin position="108"/>
        <end position="248"/>
    </location>
</feature>
<evidence type="ECO:0000256" key="2">
    <source>
        <dbReference type="ARBA" id="ARBA00023315"/>
    </source>
</evidence>
<dbReference type="EMBL" id="VKAC01000007">
    <property type="protein sequence ID" value="TXR55710.1"/>
    <property type="molecule type" value="Genomic_DNA"/>
</dbReference>
<reference evidence="5 6" key="1">
    <citation type="submission" date="2019-07" db="EMBL/GenBank/DDBJ databases">
        <title>Quadrisphaera sp. strain DD2A genome sequencing and assembly.</title>
        <authorList>
            <person name="Kim I."/>
        </authorList>
    </citation>
    <scope>NUCLEOTIDE SEQUENCE [LARGE SCALE GENOMIC DNA]</scope>
    <source>
        <strain evidence="5 6">DD2A</strain>
    </source>
</reference>
<dbReference type="OrthoDB" id="9799092at2"/>
<feature type="compositionally biased region" description="Polar residues" evidence="3">
    <location>
        <begin position="114"/>
        <end position="130"/>
    </location>
</feature>
<dbReference type="Proteomes" id="UP000321234">
    <property type="component" value="Unassembled WGS sequence"/>
</dbReference>
<dbReference type="PROSITE" id="PS51257">
    <property type="entry name" value="PROKAR_LIPOPROTEIN"/>
    <property type="match status" value="1"/>
</dbReference>
<dbReference type="CDD" id="cd04301">
    <property type="entry name" value="NAT_SF"/>
    <property type="match status" value="1"/>
</dbReference>
<comment type="caution">
    <text evidence="5">The sequence shown here is derived from an EMBL/GenBank/DDBJ whole genome shotgun (WGS) entry which is preliminary data.</text>
</comment>
<dbReference type="AlphaFoldDB" id="A0A5C8ZFY2"/>
<dbReference type="GO" id="GO:0016747">
    <property type="term" value="F:acyltransferase activity, transferring groups other than amino-acyl groups"/>
    <property type="evidence" value="ECO:0007669"/>
    <property type="project" value="InterPro"/>
</dbReference>
<dbReference type="Pfam" id="PF00583">
    <property type="entry name" value="Acetyltransf_1"/>
    <property type="match status" value="1"/>
</dbReference>
<feature type="compositionally biased region" description="Low complexity" evidence="3">
    <location>
        <begin position="131"/>
        <end position="148"/>
    </location>
</feature>
<keyword evidence="2" id="KW-0012">Acyltransferase</keyword>
<keyword evidence="6" id="KW-1185">Reference proteome</keyword>
<dbReference type="InterPro" id="IPR000182">
    <property type="entry name" value="GNAT_dom"/>
</dbReference>
<dbReference type="PANTHER" id="PTHR43877">
    <property type="entry name" value="AMINOALKYLPHOSPHONATE N-ACETYLTRANSFERASE-RELATED-RELATED"/>
    <property type="match status" value="1"/>
</dbReference>
<feature type="region of interest" description="Disordered" evidence="3">
    <location>
        <begin position="62"/>
        <end position="151"/>
    </location>
</feature>
<evidence type="ECO:0000256" key="1">
    <source>
        <dbReference type="ARBA" id="ARBA00022679"/>
    </source>
</evidence>
<organism evidence="5 6">
    <name type="scientific">Quadrisphaera setariae</name>
    <dbReference type="NCBI Taxonomy" id="2593304"/>
    <lineage>
        <taxon>Bacteria</taxon>
        <taxon>Bacillati</taxon>
        <taxon>Actinomycetota</taxon>
        <taxon>Actinomycetes</taxon>
        <taxon>Kineosporiales</taxon>
        <taxon>Kineosporiaceae</taxon>
        <taxon>Quadrisphaera</taxon>
    </lineage>
</organism>
<name>A0A5C8ZFY2_9ACTN</name>
<dbReference type="InterPro" id="IPR050832">
    <property type="entry name" value="Bact_Acetyltransf"/>
</dbReference>
<sequence length="249" mass="26239">MRVGVLAVAPDEVLGRGGRADGAVGGLGHASSSCGPHVPTWVVRVSTVRLLLTVLPAASIPARRSTPLPGRSGCPSRRASASRPTPTRPPSASCTCARGTRPTTRRPASTRPGWTSTSASSPHLPRTSSGARSSQRSALTRSARTTASRRGEEVVGFVHASLPAAEGDHGEAVLEALYLLRSEHGTGLADRLLGSALGWAGGRAVRLEVSPLSVRAVPFYRRHGFRPTGETGVFRDRVPTLRMRRPVDR</sequence>
<keyword evidence="1 5" id="KW-0808">Transferase</keyword>
<dbReference type="InterPro" id="IPR016181">
    <property type="entry name" value="Acyl_CoA_acyltransferase"/>
</dbReference>
<gene>
    <name evidence="5" type="ORF">FMM08_12800</name>
</gene>